<accession>A0A6G1D9I6</accession>
<dbReference type="Proteomes" id="UP000479710">
    <property type="component" value="Unassembled WGS sequence"/>
</dbReference>
<feature type="region of interest" description="Disordered" evidence="1">
    <location>
        <begin position="20"/>
        <end position="53"/>
    </location>
</feature>
<name>A0A6G1D9I6_9ORYZ</name>
<comment type="caution">
    <text evidence="2">The sequence shown here is derived from an EMBL/GenBank/DDBJ whole genome shotgun (WGS) entry which is preliminary data.</text>
</comment>
<proteinExistence type="predicted"/>
<reference evidence="2 3" key="1">
    <citation type="submission" date="2019-11" db="EMBL/GenBank/DDBJ databases">
        <title>Whole genome sequence of Oryza granulata.</title>
        <authorList>
            <person name="Li W."/>
        </authorList>
    </citation>
    <scope>NUCLEOTIDE SEQUENCE [LARGE SCALE GENOMIC DNA]</scope>
    <source>
        <strain evidence="3">cv. Menghai</strain>
        <tissue evidence="2">Leaf</tissue>
    </source>
</reference>
<sequence>MAVGGWRSFGGSTAAVVHLTRGSEASKTGADNEHRDSGTLRRIGGKGGVEGSGDAEVDVALAGEEAMGGGDEAAFVD</sequence>
<evidence type="ECO:0000313" key="2">
    <source>
        <dbReference type="EMBL" id="KAF0909050.1"/>
    </source>
</evidence>
<dbReference type="AlphaFoldDB" id="A0A6G1D9I6"/>
<organism evidence="2 3">
    <name type="scientific">Oryza meyeriana var. granulata</name>
    <dbReference type="NCBI Taxonomy" id="110450"/>
    <lineage>
        <taxon>Eukaryota</taxon>
        <taxon>Viridiplantae</taxon>
        <taxon>Streptophyta</taxon>
        <taxon>Embryophyta</taxon>
        <taxon>Tracheophyta</taxon>
        <taxon>Spermatophyta</taxon>
        <taxon>Magnoliopsida</taxon>
        <taxon>Liliopsida</taxon>
        <taxon>Poales</taxon>
        <taxon>Poaceae</taxon>
        <taxon>BOP clade</taxon>
        <taxon>Oryzoideae</taxon>
        <taxon>Oryzeae</taxon>
        <taxon>Oryzinae</taxon>
        <taxon>Oryza</taxon>
        <taxon>Oryza meyeriana</taxon>
    </lineage>
</organism>
<evidence type="ECO:0000313" key="3">
    <source>
        <dbReference type="Proteomes" id="UP000479710"/>
    </source>
</evidence>
<evidence type="ECO:0008006" key="4">
    <source>
        <dbReference type="Google" id="ProtNLM"/>
    </source>
</evidence>
<evidence type="ECO:0000256" key="1">
    <source>
        <dbReference type="SAM" id="MobiDB-lite"/>
    </source>
</evidence>
<protein>
    <recommendedName>
        <fullName evidence="4">DUF834 domain-containing protein</fullName>
    </recommendedName>
</protein>
<dbReference type="EMBL" id="SPHZ02000007">
    <property type="protein sequence ID" value="KAF0909050.1"/>
    <property type="molecule type" value="Genomic_DNA"/>
</dbReference>
<keyword evidence="3" id="KW-1185">Reference proteome</keyword>
<feature type="compositionally biased region" description="Basic and acidic residues" evidence="1">
    <location>
        <begin position="30"/>
        <end position="39"/>
    </location>
</feature>
<gene>
    <name evidence="2" type="ORF">E2562_030804</name>
</gene>